<protein>
    <submittedName>
        <fullName evidence="2">Uncharacterized protein</fullName>
    </submittedName>
</protein>
<evidence type="ECO:0000256" key="1">
    <source>
        <dbReference type="SAM" id="MobiDB-lite"/>
    </source>
</evidence>
<dbReference type="EMBL" id="GDKF01005604">
    <property type="protein sequence ID" value="JAT73018.1"/>
    <property type="molecule type" value="Transcribed_RNA"/>
</dbReference>
<organism evidence="2">
    <name type="scientific">Auxenochlorella protothecoides</name>
    <name type="common">Green microalga</name>
    <name type="synonym">Chlorella protothecoides</name>
    <dbReference type="NCBI Taxonomy" id="3075"/>
    <lineage>
        <taxon>Eukaryota</taxon>
        <taxon>Viridiplantae</taxon>
        <taxon>Chlorophyta</taxon>
        <taxon>core chlorophytes</taxon>
        <taxon>Trebouxiophyceae</taxon>
        <taxon>Chlorellales</taxon>
        <taxon>Chlorellaceae</taxon>
        <taxon>Auxenochlorella</taxon>
    </lineage>
</organism>
<feature type="compositionally biased region" description="Low complexity" evidence="1">
    <location>
        <begin position="200"/>
        <end position="214"/>
    </location>
</feature>
<gene>
    <name evidence="2" type="ORF">g.34139</name>
</gene>
<dbReference type="Pfam" id="PF05623">
    <property type="entry name" value="DUF789"/>
    <property type="match status" value="2"/>
</dbReference>
<reference evidence="2" key="1">
    <citation type="submission" date="2015-08" db="EMBL/GenBank/DDBJ databases">
        <authorList>
            <person name="Babu N.S."/>
            <person name="Beckwith C.J."/>
            <person name="Beseler K.G."/>
            <person name="Brison A."/>
            <person name="Carone J.V."/>
            <person name="Caskin T.P."/>
            <person name="Diamond M."/>
            <person name="Durham M.E."/>
            <person name="Foxe J.M."/>
            <person name="Go M."/>
            <person name="Henderson B.A."/>
            <person name="Jones I.B."/>
            <person name="McGettigan J.A."/>
            <person name="Micheletti S.J."/>
            <person name="Nasrallah M.E."/>
            <person name="Ortiz D."/>
            <person name="Piller C.R."/>
            <person name="Privatt S.R."/>
            <person name="Schneider S.L."/>
            <person name="Sharp S."/>
            <person name="Smith T.C."/>
            <person name="Stanton J.D."/>
            <person name="Ullery H.E."/>
            <person name="Wilson R.J."/>
            <person name="Serrano M.G."/>
            <person name="Buck G."/>
            <person name="Lee V."/>
            <person name="Wang Y."/>
            <person name="Carvalho R."/>
            <person name="Voegtly L."/>
            <person name="Shi R."/>
            <person name="Duckworth R."/>
            <person name="Johnson A."/>
            <person name="Loviza R."/>
            <person name="Walstead R."/>
            <person name="Shah Z."/>
            <person name="Kiflezghi M."/>
            <person name="Wade K."/>
            <person name="Ball S.L."/>
            <person name="Bradley K.W."/>
            <person name="Asai D.J."/>
            <person name="Bowman C.A."/>
            <person name="Russell D.A."/>
            <person name="Pope W.H."/>
            <person name="Jacobs-Sera D."/>
            <person name="Hendrix R.W."/>
            <person name="Hatfull G.F."/>
        </authorList>
    </citation>
    <scope>NUCLEOTIDE SEQUENCE</scope>
</reference>
<dbReference type="AlphaFoldDB" id="A0A1D2A1H0"/>
<feature type="region of interest" description="Disordered" evidence="1">
    <location>
        <begin position="133"/>
        <end position="298"/>
    </location>
</feature>
<evidence type="ECO:0000313" key="2">
    <source>
        <dbReference type="EMBL" id="JAT73018.1"/>
    </source>
</evidence>
<feature type="region of interest" description="Disordered" evidence="1">
    <location>
        <begin position="334"/>
        <end position="367"/>
    </location>
</feature>
<feature type="region of interest" description="Disordered" evidence="1">
    <location>
        <begin position="675"/>
        <end position="698"/>
    </location>
</feature>
<proteinExistence type="predicted"/>
<feature type="region of interest" description="Disordered" evidence="1">
    <location>
        <begin position="41"/>
        <end position="121"/>
    </location>
</feature>
<name>A0A1D2A1H0_AUXPR</name>
<dbReference type="PANTHER" id="PTHR32010">
    <property type="entry name" value="PHOTOSYSTEM II STABILITY/ASSEMBLY FACTOR HCF136, CHLOROPLASTIC"/>
    <property type="match status" value="1"/>
</dbReference>
<feature type="compositionally biased region" description="Low complexity" evidence="1">
    <location>
        <begin position="228"/>
        <end position="243"/>
    </location>
</feature>
<sequence>MWRSASASGRTGWLQDMRQTLWYRGGEGSGVPGTTAACQDEVPSAAECSQGTLAGDSHGRGPGLQPQEARCDALLRQQSGSSYTSAASHASDLSAPGDPLPSPPTEASEEEGDTGPHGWKHVPFTEAEALATEAGLRTPDAACDDSRSLHSSESGASLRGESPARSARRRPEPARRRPGAPAAAPGPPLASVRRPREPEPFASPFARPAPGASARGRERHARAGEGGRAALAEPQAAPAEPGQPYTPRRAGGTHPARPPSCSGSDSPSTSMSESSMRSPDSLLDVGHRSGRLGPRACQAGPFRAVNPLALHIPFPHRGGDGGGGGSHPVRAASMGSLPAPHRRRASVEAPARRGSWTQAPARRGSWTQGLAPPCAWVPCAVPEGAPDLERFLQSSTPVLPFHDDAELAAASLADVWMVYEESSAFGLATPRLGAPVGPCSAAYLPFLSALHTFAPEDAPPHGRPGAAMADPGAADSWAARAAPSFSWTAEGHMTERVPLWEQVRKLRVREESAVWGAALADLHPFSWFAVAWYPLYSIPDSRARARFLTFHSLAPLVDAARAARARRAAAPGGPGGDPPAPPPATLALPPCGLAWYTTGGGRVGVWTQPRTAVDLPMGHALRRGALLLPGVVVEHLWSCGAVLSTPYPLSRGGPLSWDIQLEELWEGAERLASGAEARARGGGGADTRGKDGADAPRASGRFPACPDYHFFVSRRGAAHAH</sequence>
<feature type="compositionally biased region" description="Polar residues" evidence="1">
    <location>
        <begin position="76"/>
        <end position="88"/>
    </location>
</feature>
<dbReference type="InterPro" id="IPR008507">
    <property type="entry name" value="DUF789"/>
</dbReference>
<accession>A0A1D2A1H0</accession>
<dbReference type="PANTHER" id="PTHR32010:SF18">
    <property type="entry name" value="DUF789 FAMILY PROTEIN"/>
    <property type="match status" value="1"/>
</dbReference>
<feature type="compositionally biased region" description="Low complexity" evidence="1">
    <location>
        <begin position="259"/>
        <end position="281"/>
    </location>
</feature>